<gene>
    <name evidence="1" type="ORF">CKO31_20380</name>
</gene>
<sequence>MPKDERERIEHEEEIYGYLHQSHISDKNLRRLRTLVETGQPHIRELASIVLEVAAVKPYKKRRLKVLAQQRPDLLEALDRTGLIMAHHWG</sequence>
<comment type="caution">
    <text evidence="1">The sequence shown here is derived from an EMBL/GenBank/DDBJ whole genome shotgun (WGS) entry which is preliminary data.</text>
</comment>
<evidence type="ECO:0000313" key="1">
    <source>
        <dbReference type="EMBL" id="MBK1633067.1"/>
    </source>
</evidence>
<proteinExistence type="predicted"/>
<reference evidence="1 2" key="1">
    <citation type="journal article" date="2020" name="Microorganisms">
        <title>Osmotic Adaptation and Compatible Solute Biosynthesis of Phototrophic Bacteria as Revealed from Genome Analyses.</title>
        <authorList>
            <person name="Imhoff J.F."/>
            <person name="Rahn T."/>
            <person name="Kunzel S."/>
            <person name="Keller A."/>
            <person name="Neulinger S.C."/>
        </authorList>
    </citation>
    <scope>NUCLEOTIDE SEQUENCE [LARGE SCALE GENOMIC DNA]</scope>
    <source>
        <strain evidence="1 2">DSM 6210</strain>
    </source>
</reference>
<dbReference type="Proteomes" id="UP000748752">
    <property type="component" value="Unassembled WGS sequence"/>
</dbReference>
<protein>
    <submittedName>
        <fullName evidence="1">Uncharacterized protein</fullName>
    </submittedName>
</protein>
<evidence type="ECO:0000313" key="2">
    <source>
        <dbReference type="Proteomes" id="UP000748752"/>
    </source>
</evidence>
<name>A0ABS1CM95_9GAMM</name>
<keyword evidence="2" id="KW-1185">Reference proteome</keyword>
<accession>A0ABS1CM95</accession>
<organism evidence="1 2">
    <name type="scientific">Thiohalocapsa halophila</name>
    <dbReference type="NCBI Taxonomy" id="69359"/>
    <lineage>
        <taxon>Bacteria</taxon>
        <taxon>Pseudomonadati</taxon>
        <taxon>Pseudomonadota</taxon>
        <taxon>Gammaproteobacteria</taxon>
        <taxon>Chromatiales</taxon>
        <taxon>Chromatiaceae</taxon>
        <taxon>Thiohalocapsa</taxon>
    </lineage>
</organism>
<dbReference type="EMBL" id="NRRV01000066">
    <property type="protein sequence ID" value="MBK1633067.1"/>
    <property type="molecule type" value="Genomic_DNA"/>
</dbReference>